<protein>
    <submittedName>
        <fullName evidence="7">Type VI secretion system secreted protein VgrG</fullName>
    </submittedName>
</protein>
<dbReference type="Gene3D" id="2.40.50.230">
    <property type="entry name" value="Gp5 N-terminal domain"/>
    <property type="match status" value="1"/>
</dbReference>
<dbReference type="GO" id="GO:0005576">
    <property type="term" value="C:extracellular region"/>
    <property type="evidence" value="ECO:0007669"/>
    <property type="project" value="UniProtKB-SubCell"/>
</dbReference>
<dbReference type="Proteomes" id="UP000186079">
    <property type="component" value="Unassembled WGS sequence"/>
</dbReference>
<reference evidence="7 8" key="1">
    <citation type="submission" date="2017-01" db="EMBL/GenBank/DDBJ databases">
        <authorList>
            <person name="Mah S.A."/>
            <person name="Swanson W.J."/>
            <person name="Moy G.W."/>
            <person name="Vacquier V.D."/>
        </authorList>
    </citation>
    <scope>NUCLEOTIDE SEQUENCE [LARGE SCALE GENOMIC DNA]</scope>
    <source>
        <strain evidence="7 8">ATCC 29606</strain>
    </source>
</reference>
<evidence type="ECO:0000313" key="8">
    <source>
        <dbReference type="Proteomes" id="UP000186079"/>
    </source>
</evidence>
<dbReference type="InterPro" id="IPR006533">
    <property type="entry name" value="T6SS_Vgr_RhsGE"/>
</dbReference>
<gene>
    <name evidence="7" type="ORF">SAMN05421672_12012</name>
</gene>
<evidence type="ECO:0000313" key="7">
    <source>
        <dbReference type="EMBL" id="SIR33683.1"/>
    </source>
</evidence>
<dbReference type="Gene3D" id="2.30.110.50">
    <property type="match status" value="1"/>
</dbReference>
<dbReference type="AlphaFoldDB" id="A0A1N7A3T3"/>
<dbReference type="SUPFAM" id="SSF69349">
    <property type="entry name" value="Phage fibre proteins"/>
    <property type="match status" value="1"/>
</dbReference>
<dbReference type="Gene3D" id="4.10.220.110">
    <property type="match status" value="1"/>
</dbReference>
<feature type="region of interest" description="Disordered" evidence="4">
    <location>
        <begin position="241"/>
        <end position="263"/>
    </location>
</feature>
<dbReference type="PANTHER" id="PTHR32305">
    <property type="match status" value="1"/>
</dbReference>
<dbReference type="Pfam" id="PF05954">
    <property type="entry name" value="Phage_GPD"/>
    <property type="match status" value="1"/>
</dbReference>
<dbReference type="InterPro" id="IPR050708">
    <property type="entry name" value="T6SS_VgrG/RHS"/>
</dbReference>
<dbReference type="SUPFAM" id="SSF69279">
    <property type="entry name" value="Phage tail proteins"/>
    <property type="match status" value="2"/>
</dbReference>
<dbReference type="EMBL" id="FTMC01000020">
    <property type="protein sequence ID" value="SIR33683.1"/>
    <property type="molecule type" value="Genomic_DNA"/>
</dbReference>
<accession>A0A1N7A3T3</accession>
<proteinExistence type="inferred from homology"/>
<dbReference type="Gene3D" id="3.55.50.10">
    <property type="entry name" value="Baseplate protein-like domains"/>
    <property type="match status" value="1"/>
</dbReference>
<feature type="domain" description="Gp5/Type VI secretion system Vgr protein OB-fold" evidence="5">
    <location>
        <begin position="414"/>
        <end position="479"/>
    </location>
</feature>
<organism evidence="7 8">
    <name type="scientific">Pseudomonas flexibilis</name>
    <dbReference type="NCBI Taxonomy" id="706570"/>
    <lineage>
        <taxon>Bacteria</taxon>
        <taxon>Pseudomonadati</taxon>
        <taxon>Pseudomonadota</taxon>
        <taxon>Gammaproteobacteria</taxon>
        <taxon>Pseudomonadales</taxon>
        <taxon>Pseudomonadaceae</taxon>
        <taxon>Pseudomonas</taxon>
    </lineage>
</organism>
<comment type="subcellular location">
    <subcellularLocation>
        <location evidence="1">Secreted</location>
    </subcellularLocation>
</comment>
<dbReference type="PANTHER" id="PTHR32305:SF15">
    <property type="entry name" value="PROTEIN RHSA-RELATED"/>
    <property type="match status" value="1"/>
</dbReference>
<dbReference type="InterPro" id="IPR037026">
    <property type="entry name" value="Vgr_OB-fold_dom_sf"/>
</dbReference>
<dbReference type="InterPro" id="IPR054030">
    <property type="entry name" value="Gp5_Vgr_C"/>
</dbReference>
<dbReference type="Pfam" id="PF22178">
    <property type="entry name" value="Gp5_trimer_C"/>
    <property type="match status" value="1"/>
</dbReference>
<evidence type="ECO:0000256" key="4">
    <source>
        <dbReference type="SAM" id="MobiDB-lite"/>
    </source>
</evidence>
<comment type="similarity">
    <text evidence="2">Belongs to the VgrG protein family.</text>
</comment>
<evidence type="ECO:0000256" key="3">
    <source>
        <dbReference type="ARBA" id="ARBA00022525"/>
    </source>
</evidence>
<keyword evidence="3" id="KW-0964">Secreted</keyword>
<dbReference type="NCBIfam" id="TIGR03361">
    <property type="entry name" value="VI_Rhs_Vgr"/>
    <property type="match status" value="1"/>
</dbReference>
<name>A0A1N7A3T3_9PSED</name>
<dbReference type="SUPFAM" id="SSF69255">
    <property type="entry name" value="gp5 N-terminal domain-like"/>
    <property type="match status" value="1"/>
</dbReference>
<evidence type="ECO:0000259" key="6">
    <source>
        <dbReference type="Pfam" id="PF22178"/>
    </source>
</evidence>
<dbReference type="RefSeq" id="WP_076380942.1">
    <property type="nucleotide sequence ID" value="NZ_FTMC01000020.1"/>
</dbReference>
<evidence type="ECO:0000259" key="5">
    <source>
        <dbReference type="Pfam" id="PF04717"/>
    </source>
</evidence>
<sequence>MSQYSSEPEVSFTLAIANAPGDFKVLAFSGREAIGAPFRFDLELVSEDADINLDALLLQPAFLSFGKDQGGVHGLIESLAQGETGNRLTRYSLSLVPHLARLALRTHSRIFQQRSVPQILAQLLEEHGIPADTADFQALPEDYPTREHCVQYAETDLQFFQRLCEEDGLHYHFRHSDTGHVLVFGNDAQVFDSLAQPLPYLPSAAAAAVTRFGLRLASRPSALALRSYDFQQSHLKLEASFTQPPQTDADGETGNPVLSPESYAFDPRFRTSQAGKQLAQHSLEARRVDQRRAEGLANHIGLRAGHLFDLSQHPREDCNRLWLLTEVRHQGRQPQVLEEHAEAFAANLPAEAGWEDAGPFSQGYRNRFSAIPGDQALRLPALHPRPRLLGSQSAIVIGPKENEGSPPEEIHCDEYGRVQVQFHWEREAPEQTSRAWLRVASGWAGSQYGALTIPRVGMEVLVSFLNGDPEQPLITGCLYNLEQQPPYPLPEHKTRSVFKTRSTPNGQGGNELRIDDRKDAEQIYLHAQRDWEQHVNHDQRLHIGHQRHSTVEGNSHSELKAEEHRITHGNRLVELKADDHLTVAGSQHLKLGTGQFIEAGEEIHYFAGEKLVLDAGSELTLKAGGSFIKLDAGGVSVVGAEVKLNSGGSAGAGSGVAIQMPLPPRTHEPEPQG</sequence>
<dbReference type="NCBIfam" id="TIGR01646">
    <property type="entry name" value="vgr_GE"/>
    <property type="match status" value="1"/>
</dbReference>
<dbReference type="InterPro" id="IPR017847">
    <property type="entry name" value="T6SS_RhsGE_Vgr_subset"/>
</dbReference>
<evidence type="ECO:0000256" key="1">
    <source>
        <dbReference type="ARBA" id="ARBA00004613"/>
    </source>
</evidence>
<dbReference type="Pfam" id="PF04717">
    <property type="entry name" value="Phage_base_V"/>
    <property type="match status" value="1"/>
</dbReference>
<dbReference type="InterPro" id="IPR006531">
    <property type="entry name" value="Gp5/Vgr_OB"/>
</dbReference>
<evidence type="ECO:0000256" key="2">
    <source>
        <dbReference type="ARBA" id="ARBA00005558"/>
    </source>
</evidence>
<feature type="domain" description="Gp5/Type VI secretion system Vgr C-terminal trimerisation" evidence="6">
    <location>
        <begin position="496"/>
        <end position="602"/>
    </location>
</feature>